<dbReference type="Proteomes" id="UP001457282">
    <property type="component" value="Unassembled WGS sequence"/>
</dbReference>
<feature type="transmembrane region" description="Helical" evidence="1">
    <location>
        <begin position="53"/>
        <end position="74"/>
    </location>
</feature>
<keyword evidence="3" id="KW-1185">Reference proteome</keyword>
<dbReference type="EMBL" id="JBEDUW010000003">
    <property type="protein sequence ID" value="KAK9940095.1"/>
    <property type="molecule type" value="Genomic_DNA"/>
</dbReference>
<organism evidence="2 3">
    <name type="scientific">Rubus argutus</name>
    <name type="common">Southern blackberry</name>
    <dbReference type="NCBI Taxonomy" id="59490"/>
    <lineage>
        <taxon>Eukaryota</taxon>
        <taxon>Viridiplantae</taxon>
        <taxon>Streptophyta</taxon>
        <taxon>Embryophyta</taxon>
        <taxon>Tracheophyta</taxon>
        <taxon>Spermatophyta</taxon>
        <taxon>Magnoliopsida</taxon>
        <taxon>eudicotyledons</taxon>
        <taxon>Gunneridae</taxon>
        <taxon>Pentapetalae</taxon>
        <taxon>rosids</taxon>
        <taxon>fabids</taxon>
        <taxon>Rosales</taxon>
        <taxon>Rosaceae</taxon>
        <taxon>Rosoideae</taxon>
        <taxon>Rosoideae incertae sedis</taxon>
        <taxon>Rubus</taxon>
    </lineage>
</organism>
<comment type="caution">
    <text evidence="2">The sequence shown here is derived from an EMBL/GenBank/DDBJ whole genome shotgun (WGS) entry which is preliminary data.</text>
</comment>
<gene>
    <name evidence="2" type="ORF">M0R45_016770</name>
</gene>
<feature type="transmembrane region" description="Helical" evidence="1">
    <location>
        <begin position="137"/>
        <end position="156"/>
    </location>
</feature>
<sequence length="169" mass="19271">MEASLSFALLNPSGAPLGVESYSRGHGRRSNLDHSLRSRLSFPFVGGQRWRPLFTLVLLWVFLEQLLLVLGYLTSRVMWDPGSFSIGFLAYLIDGLWDGCVIDVRWVFMRSTAFLLLEFVLWWLLVVEMAINGVNLIRFVWVVAVFGDVVGLVFLFRSWMPMPLGFHGV</sequence>
<evidence type="ECO:0008006" key="4">
    <source>
        <dbReference type="Google" id="ProtNLM"/>
    </source>
</evidence>
<dbReference type="AlphaFoldDB" id="A0AAW1XW06"/>
<name>A0AAW1XW06_RUBAR</name>
<accession>A0AAW1XW06</accession>
<evidence type="ECO:0000256" key="1">
    <source>
        <dbReference type="SAM" id="Phobius"/>
    </source>
</evidence>
<keyword evidence="1" id="KW-0472">Membrane</keyword>
<keyword evidence="1" id="KW-1133">Transmembrane helix</keyword>
<reference evidence="2 3" key="1">
    <citation type="journal article" date="2023" name="G3 (Bethesda)">
        <title>A chromosome-length genome assembly and annotation of blackberry (Rubus argutus, cv. 'Hillquist').</title>
        <authorList>
            <person name="Bruna T."/>
            <person name="Aryal R."/>
            <person name="Dudchenko O."/>
            <person name="Sargent D.J."/>
            <person name="Mead D."/>
            <person name="Buti M."/>
            <person name="Cavallini A."/>
            <person name="Hytonen T."/>
            <person name="Andres J."/>
            <person name="Pham M."/>
            <person name="Weisz D."/>
            <person name="Mascagni F."/>
            <person name="Usai G."/>
            <person name="Natali L."/>
            <person name="Bassil N."/>
            <person name="Fernandez G.E."/>
            <person name="Lomsadze A."/>
            <person name="Armour M."/>
            <person name="Olukolu B."/>
            <person name="Poorten T."/>
            <person name="Britton C."/>
            <person name="Davik J."/>
            <person name="Ashrafi H."/>
            <person name="Aiden E.L."/>
            <person name="Borodovsky M."/>
            <person name="Worthington M."/>
        </authorList>
    </citation>
    <scope>NUCLEOTIDE SEQUENCE [LARGE SCALE GENOMIC DNA]</scope>
    <source>
        <strain evidence="2">PI 553951</strain>
    </source>
</reference>
<keyword evidence="1" id="KW-0812">Transmembrane</keyword>
<feature type="transmembrane region" description="Helical" evidence="1">
    <location>
        <begin position="113"/>
        <end position="131"/>
    </location>
</feature>
<proteinExistence type="predicted"/>
<evidence type="ECO:0000313" key="3">
    <source>
        <dbReference type="Proteomes" id="UP001457282"/>
    </source>
</evidence>
<evidence type="ECO:0000313" key="2">
    <source>
        <dbReference type="EMBL" id="KAK9940095.1"/>
    </source>
</evidence>
<protein>
    <recommendedName>
        <fullName evidence="4">Transmembrane protein</fullName>
    </recommendedName>
</protein>